<geneLocation type="plasmid" evidence="2">
    <name>psj05684a</name>
</geneLocation>
<keyword evidence="1" id="KW-0614">Plasmid</keyword>
<dbReference type="KEGG" id="esj:SJ05684_a38930"/>
<sequence>MPPARRTKPYIYSEIEIQALVAAALSLPPALDAGITAGSD</sequence>
<accession>A0A249PN53</accession>
<dbReference type="EMBL" id="CP023069">
    <property type="protein sequence ID" value="ASY67207.1"/>
    <property type="molecule type" value="Genomic_DNA"/>
</dbReference>
<dbReference type="AlphaFoldDB" id="A0A249PN53"/>
<protein>
    <submittedName>
        <fullName evidence="1">Uncharacterized protein</fullName>
    </submittedName>
</protein>
<keyword evidence="2" id="KW-1185">Reference proteome</keyword>
<evidence type="ECO:0000313" key="1">
    <source>
        <dbReference type="EMBL" id="ASY67207.1"/>
    </source>
</evidence>
<evidence type="ECO:0000313" key="2">
    <source>
        <dbReference type="Proteomes" id="UP000217211"/>
    </source>
</evidence>
<gene>
    <name evidence="1" type="ORF">SJ05684_a38930</name>
</gene>
<reference evidence="1 2" key="1">
    <citation type="submission" date="2017-08" db="EMBL/GenBank/DDBJ databases">
        <title>Multipartite genome sequences of Sinorhizobium species nodulating soybeans.</title>
        <authorList>
            <person name="Tian C.F."/>
        </authorList>
    </citation>
    <scope>NUCLEOTIDE SEQUENCE [LARGE SCALE GENOMIC DNA]</scope>
    <source>
        <strain evidence="1 2">CCBAU 05684</strain>
        <plasmid evidence="2">psj05684a</plasmid>
    </source>
</reference>
<organism evidence="1 2">
    <name type="scientific">Sinorhizobium sojae CCBAU 05684</name>
    <dbReference type="NCBI Taxonomy" id="716928"/>
    <lineage>
        <taxon>Bacteria</taxon>
        <taxon>Pseudomonadati</taxon>
        <taxon>Pseudomonadota</taxon>
        <taxon>Alphaproteobacteria</taxon>
        <taxon>Hyphomicrobiales</taxon>
        <taxon>Rhizobiaceae</taxon>
        <taxon>Sinorhizobium/Ensifer group</taxon>
        <taxon>Sinorhizobium</taxon>
    </lineage>
</organism>
<name>A0A249PN53_9HYPH</name>
<dbReference type="Proteomes" id="UP000217211">
    <property type="component" value="Plasmid pSJ05684a"/>
</dbReference>
<proteinExistence type="predicted"/>